<name>A0A1Z5HPU9_9FIRM</name>
<evidence type="ECO:0000256" key="3">
    <source>
        <dbReference type="ARBA" id="ARBA00023163"/>
    </source>
</evidence>
<dbReference type="Gene3D" id="1.10.10.10">
    <property type="entry name" value="Winged helix-like DNA-binding domain superfamily/Winged helix DNA-binding domain"/>
    <property type="match status" value="1"/>
</dbReference>
<dbReference type="SUPFAM" id="SSF48008">
    <property type="entry name" value="GntR ligand-binding domain-like"/>
    <property type="match status" value="1"/>
</dbReference>
<evidence type="ECO:0000313" key="7">
    <source>
        <dbReference type="Proteomes" id="UP000197032"/>
    </source>
</evidence>
<dbReference type="Gene3D" id="1.20.120.530">
    <property type="entry name" value="GntR ligand-binding domain-like"/>
    <property type="match status" value="1"/>
</dbReference>
<dbReference type="GO" id="GO:0003677">
    <property type="term" value="F:DNA binding"/>
    <property type="evidence" value="ECO:0007669"/>
    <property type="project" value="UniProtKB-KW"/>
</dbReference>
<dbReference type="InterPro" id="IPR036388">
    <property type="entry name" value="WH-like_DNA-bd_sf"/>
</dbReference>
<proteinExistence type="predicted"/>
<dbReference type="InterPro" id="IPR000524">
    <property type="entry name" value="Tscrpt_reg_HTH_GntR"/>
</dbReference>
<dbReference type="RefSeq" id="WP_088552873.1">
    <property type="nucleotide sequence ID" value="NZ_BDGJ01000011.1"/>
</dbReference>
<organism evidence="6 7">
    <name type="scientific">Calderihabitans maritimus</name>
    <dbReference type="NCBI Taxonomy" id="1246530"/>
    <lineage>
        <taxon>Bacteria</taxon>
        <taxon>Bacillati</taxon>
        <taxon>Bacillota</taxon>
        <taxon>Clostridia</taxon>
        <taxon>Neomoorellales</taxon>
        <taxon>Calderihabitantaceae</taxon>
        <taxon>Calderihabitans</taxon>
    </lineage>
</organism>
<evidence type="ECO:0000256" key="4">
    <source>
        <dbReference type="SAM" id="Coils"/>
    </source>
</evidence>
<evidence type="ECO:0000256" key="1">
    <source>
        <dbReference type="ARBA" id="ARBA00023015"/>
    </source>
</evidence>
<keyword evidence="2" id="KW-0238">DNA-binding</keyword>
<dbReference type="InterPro" id="IPR008920">
    <property type="entry name" value="TF_FadR/GntR_C"/>
</dbReference>
<dbReference type="CDD" id="cd07377">
    <property type="entry name" value="WHTH_GntR"/>
    <property type="match status" value="1"/>
</dbReference>
<dbReference type="OrthoDB" id="9799482at2"/>
<feature type="coiled-coil region" evidence="4">
    <location>
        <begin position="217"/>
        <end position="244"/>
    </location>
</feature>
<dbReference type="PANTHER" id="PTHR43537">
    <property type="entry name" value="TRANSCRIPTIONAL REGULATOR, GNTR FAMILY"/>
    <property type="match status" value="1"/>
</dbReference>
<reference evidence="7" key="1">
    <citation type="journal article" date="2017" name="Appl. Environ. Microbiol.">
        <title>Genomic analysis of Calderihabitans maritimus KKC1, a thermophilic hydrogenogenic carboxydotrophic bacterium isolated from marine sediment.</title>
        <authorList>
            <person name="Omae K."/>
            <person name="Yoneda Y."/>
            <person name="Fukuyama Y."/>
            <person name="Yoshida T."/>
            <person name="Sako Y."/>
        </authorList>
    </citation>
    <scope>NUCLEOTIDE SEQUENCE [LARGE SCALE GENOMIC DNA]</scope>
    <source>
        <strain evidence="7">KKC1</strain>
    </source>
</reference>
<sequence>MKFKPIKHRRIYEEIVSQIKELIIDGSLNPGDKLLSERELADALKVSRTSVREALSALEIAGLVEIRPGEGTFIRHTDLDSVIEPLALMFLLERDKVRELLEVRKALEVEAIGLAAERADEEDFVKIERALEEMKEALKTGDNGAKADLKFHYAVVEASKNSLLVRLMNTVYDTMNQTLRTTRELWLSHTKGTPERLFQEHQEMFQAMKARDRMKARRVMYEHLKKVEEELIKIEKEAKAGIERGVDT</sequence>
<comment type="caution">
    <text evidence="6">The sequence shown here is derived from an EMBL/GenBank/DDBJ whole genome shotgun (WGS) entry which is preliminary data.</text>
</comment>
<dbReference type="PROSITE" id="PS50949">
    <property type="entry name" value="HTH_GNTR"/>
    <property type="match status" value="1"/>
</dbReference>
<evidence type="ECO:0000256" key="2">
    <source>
        <dbReference type="ARBA" id="ARBA00023125"/>
    </source>
</evidence>
<dbReference type="Pfam" id="PF07729">
    <property type="entry name" value="FCD"/>
    <property type="match status" value="1"/>
</dbReference>
<dbReference type="AlphaFoldDB" id="A0A1Z5HPU9"/>
<feature type="domain" description="HTH gntR-type" evidence="5">
    <location>
        <begin position="9"/>
        <end position="77"/>
    </location>
</feature>
<evidence type="ECO:0000259" key="5">
    <source>
        <dbReference type="PROSITE" id="PS50949"/>
    </source>
</evidence>
<dbReference type="InterPro" id="IPR011711">
    <property type="entry name" value="GntR_C"/>
</dbReference>
<keyword evidence="3" id="KW-0804">Transcription</keyword>
<dbReference type="GO" id="GO:0003700">
    <property type="term" value="F:DNA-binding transcription factor activity"/>
    <property type="evidence" value="ECO:0007669"/>
    <property type="project" value="InterPro"/>
</dbReference>
<keyword evidence="4" id="KW-0175">Coiled coil</keyword>
<evidence type="ECO:0000313" key="6">
    <source>
        <dbReference type="EMBL" id="GAW91310.1"/>
    </source>
</evidence>
<dbReference type="Proteomes" id="UP000197032">
    <property type="component" value="Unassembled WGS sequence"/>
</dbReference>
<dbReference type="SUPFAM" id="SSF46785">
    <property type="entry name" value="Winged helix' DNA-binding domain"/>
    <property type="match status" value="1"/>
</dbReference>
<dbReference type="SMART" id="SM00345">
    <property type="entry name" value="HTH_GNTR"/>
    <property type="match status" value="1"/>
</dbReference>
<keyword evidence="7" id="KW-1185">Reference proteome</keyword>
<accession>A0A1Z5HPU9</accession>
<dbReference type="SMART" id="SM00895">
    <property type="entry name" value="FCD"/>
    <property type="match status" value="1"/>
</dbReference>
<dbReference type="InterPro" id="IPR036390">
    <property type="entry name" value="WH_DNA-bd_sf"/>
</dbReference>
<dbReference type="Pfam" id="PF00392">
    <property type="entry name" value="GntR"/>
    <property type="match status" value="1"/>
</dbReference>
<gene>
    <name evidence="6" type="ORF">KKC1_04720</name>
</gene>
<dbReference type="EMBL" id="BDGJ01000011">
    <property type="protein sequence ID" value="GAW91310.1"/>
    <property type="molecule type" value="Genomic_DNA"/>
</dbReference>
<protein>
    <submittedName>
        <fullName evidence="6">Transcriptional regulator</fullName>
    </submittedName>
</protein>
<dbReference type="PANTHER" id="PTHR43537:SF5">
    <property type="entry name" value="UXU OPERON TRANSCRIPTIONAL REGULATOR"/>
    <property type="match status" value="1"/>
</dbReference>
<keyword evidence="1" id="KW-0805">Transcription regulation</keyword>
<dbReference type="PRINTS" id="PR00035">
    <property type="entry name" value="HTHGNTR"/>
</dbReference>